<dbReference type="PANTHER" id="PTHR12526:SF635">
    <property type="entry name" value="GLYCOSYL TRANSFERASE GROUP 1"/>
    <property type="match status" value="1"/>
</dbReference>
<evidence type="ECO:0000313" key="2">
    <source>
        <dbReference type="Proteomes" id="UP001425155"/>
    </source>
</evidence>
<dbReference type="Gene3D" id="3.40.50.2000">
    <property type="entry name" value="Glycogen Phosphorylase B"/>
    <property type="match status" value="1"/>
</dbReference>
<dbReference type="EC" id="2.4.-.-" evidence="1"/>
<reference evidence="1 2" key="1">
    <citation type="submission" date="2024-03" db="EMBL/GenBank/DDBJ databases">
        <title>YIM 134122 draft genome.</title>
        <authorList>
            <person name="Zuo S."/>
            <person name="Xiong L."/>
        </authorList>
    </citation>
    <scope>NUCLEOTIDE SEQUENCE [LARGE SCALE GENOMIC DNA]</scope>
    <source>
        <strain evidence="1 2">YIM 134122</strain>
    </source>
</reference>
<dbReference type="EMBL" id="JBCLVG010000001">
    <property type="protein sequence ID" value="MEN1946552.1"/>
    <property type="molecule type" value="Genomic_DNA"/>
</dbReference>
<keyword evidence="2" id="KW-1185">Reference proteome</keyword>
<keyword evidence="1" id="KW-0328">Glycosyltransferase</keyword>
<sequence>MSTVTPSRSRVVVITGDPVGEKMAGPAIRAWHIARELAEEHEVRLLSMNRVSIQHPNFEILEISHHRPSSINEHEAWADVIILQGHALALFPALERTEKVLVVDIYDPLHLEQLEQGRELPTQQWVDQVRDATASLNHQLQLGDYFLCASELQRNFWLGQLAGVGRVNPYTYQQDNDLDRLIGIAPFGIAAVEPERTRPAIKGVVPGIGVNDTVIIWAGGIYNWFDPETLIRAVGLLADSRPDLRLFFMGVKHPNPDVPEMDIVARCRRLADELGLTGRNVFFNESWVDFDDRQNYLLDADLGVSTHFQHIETTFSFRTRILDYLWAGLPIVSTDGDSFASLVSANGLGRVVQERDEAGLAAALEDVLYDDVLRADIVANVGRIREDFRWSRTLRPLVEFCRAPSHAADRLPPNRHHRGAHGVVGPRVIRAGWRRDVGRTIHYLRAGGVRAVYGKVAQRVRKRSAE</sequence>
<dbReference type="CDD" id="cd03801">
    <property type="entry name" value="GT4_PimA-like"/>
    <property type="match status" value="1"/>
</dbReference>
<dbReference type="GO" id="GO:0016757">
    <property type="term" value="F:glycosyltransferase activity"/>
    <property type="evidence" value="ECO:0007669"/>
    <property type="project" value="UniProtKB-KW"/>
</dbReference>
<protein>
    <submittedName>
        <fullName evidence="1">Glycosyltransferase family 4 protein</fullName>
        <ecNumber evidence="1">2.4.-.-</ecNumber>
    </submittedName>
</protein>
<evidence type="ECO:0000313" key="1">
    <source>
        <dbReference type="EMBL" id="MEN1946552.1"/>
    </source>
</evidence>
<organism evidence="1 2">
    <name type="scientific">Leifsonia stereocauli</name>
    <dbReference type="NCBI Taxonomy" id="3134136"/>
    <lineage>
        <taxon>Bacteria</taxon>
        <taxon>Bacillati</taxon>
        <taxon>Actinomycetota</taxon>
        <taxon>Actinomycetes</taxon>
        <taxon>Micrococcales</taxon>
        <taxon>Microbacteriaceae</taxon>
        <taxon>Leifsonia</taxon>
    </lineage>
</organism>
<comment type="caution">
    <text evidence="1">The sequence shown here is derived from an EMBL/GenBank/DDBJ whole genome shotgun (WGS) entry which is preliminary data.</text>
</comment>
<name>A0ABU9W3I2_9MICO</name>
<dbReference type="Pfam" id="PF13692">
    <property type="entry name" value="Glyco_trans_1_4"/>
    <property type="match status" value="1"/>
</dbReference>
<proteinExistence type="predicted"/>
<gene>
    <name evidence="1" type="ORF">WJX64_08345</name>
</gene>
<keyword evidence="1" id="KW-0808">Transferase</keyword>
<dbReference type="RefSeq" id="WP_342112987.1">
    <property type="nucleotide sequence ID" value="NZ_JBCAUN010000001.1"/>
</dbReference>
<dbReference type="SUPFAM" id="SSF53756">
    <property type="entry name" value="UDP-Glycosyltransferase/glycogen phosphorylase"/>
    <property type="match status" value="1"/>
</dbReference>
<dbReference type="Proteomes" id="UP001425155">
    <property type="component" value="Unassembled WGS sequence"/>
</dbReference>
<dbReference type="PANTHER" id="PTHR12526">
    <property type="entry name" value="GLYCOSYLTRANSFERASE"/>
    <property type="match status" value="1"/>
</dbReference>
<accession>A0ABU9W3I2</accession>